<dbReference type="Proteomes" id="UP000291525">
    <property type="component" value="Unassembled WGS sequence"/>
</dbReference>
<evidence type="ECO:0000256" key="3">
    <source>
        <dbReference type="ARBA" id="ARBA00023082"/>
    </source>
</evidence>
<dbReference type="EMBL" id="SHGT01000081">
    <property type="protein sequence ID" value="TAA07741.1"/>
    <property type="molecule type" value="Genomic_DNA"/>
</dbReference>
<evidence type="ECO:0000256" key="2">
    <source>
        <dbReference type="ARBA" id="ARBA00023015"/>
    </source>
</evidence>
<keyword evidence="3" id="KW-0731">Sigma factor</keyword>
<dbReference type="GO" id="GO:0006352">
    <property type="term" value="P:DNA-templated transcription initiation"/>
    <property type="evidence" value="ECO:0007669"/>
    <property type="project" value="InterPro"/>
</dbReference>
<evidence type="ECO:0000313" key="7">
    <source>
        <dbReference type="Proteomes" id="UP000291525"/>
    </source>
</evidence>
<name>A0A4Q8KZY1_9STRE</name>
<evidence type="ECO:0000259" key="5">
    <source>
        <dbReference type="Pfam" id="PF08281"/>
    </source>
</evidence>
<comment type="caution">
    <text evidence="6">The sequence shown here is derived from an EMBL/GenBank/DDBJ whole genome shotgun (WGS) entry which is preliminary data.</text>
</comment>
<dbReference type="Gene3D" id="1.10.10.10">
    <property type="entry name" value="Winged helix-like DNA-binding domain superfamily/Winged helix DNA-binding domain"/>
    <property type="match status" value="1"/>
</dbReference>
<dbReference type="AlphaFoldDB" id="A0A4Q8KZY1"/>
<dbReference type="InterPro" id="IPR036388">
    <property type="entry name" value="WH-like_DNA-bd_sf"/>
</dbReference>
<evidence type="ECO:0000313" key="6">
    <source>
        <dbReference type="EMBL" id="TAA07741.1"/>
    </source>
</evidence>
<evidence type="ECO:0000256" key="1">
    <source>
        <dbReference type="ARBA" id="ARBA00010641"/>
    </source>
</evidence>
<evidence type="ECO:0000256" key="4">
    <source>
        <dbReference type="ARBA" id="ARBA00023163"/>
    </source>
</evidence>
<dbReference type="GO" id="GO:0003677">
    <property type="term" value="F:DNA binding"/>
    <property type="evidence" value="ECO:0007669"/>
    <property type="project" value="InterPro"/>
</dbReference>
<accession>A0A4Q8KZY1</accession>
<reference evidence="6 7" key="1">
    <citation type="submission" date="2019-02" db="EMBL/GenBank/DDBJ databases">
        <title>First genome of the species Streptococcus parasuis.</title>
        <authorList>
            <person name="Stevens M.J.A."/>
            <person name="Stephan R."/>
        </authorList>
    </citation>
    <scope>NUCLEOTIDE SEQUENCE [LARGE SCALE GENOMIC DNA]</scope>
    <source>
        <strain evidence="6 7">4253</strain>
    </source>
</reference>
<feature type="domain" description="RNA polymerase sigma factor 70 region 4 type 2" evidence="5">
    <location>
        <begin position="105"/>
        <end position="156"/>
    </location>
</feature>
<dbReference type="Gene3D" id="1.10.1740.10">
    <property type="match status" value="1"/>
</dbReference>
<sequence>MPCYWAVTLDEYEKEVVVIAEEISFYLQKSGATRADSQDIAQDVLVKILESDIVLPFEKIRDWLYRSAVRTYIDKYRRDKRYHEILQRDFFRQDMLVLYDQENYEELYQAVNELPSQDKVVIDLYYFQNMSVKEIGHILGYSQSWVKIHLFRARKQVAKLLKERGYEDENF</sequence>
<dbReference type="InterPro" id="IPR013249">
    <property type="entry name" value="RNA_pol_sigma70_r4_t2"/>
</dbReference>
<protein>
    <submittedName>
        <fullName evidence="6">Sigma-70 family RNA polymerase sigma factor</fullName>
    </submittedName>
</protein>
<comment type="similarity">
    <text evidence="1">Belongs to the sigma-70 factor family. ECF subfamily.</text>
</comment>
<dbReference type="InterPro" id="IPR014284">
    <property type="entry name" value="RNA_pol_sigma-70_dom"/>
</dbReference>
<keyword evidence="4" id="KW-0804">Transcription</keyword>
<dbReference type="GO" id="GO:0016987">
    <property type="term" value="F:sigma factor activity"/>
    <property type="evidence" value="ECO:0007669"/>
    <property type="project" value="UniProtKB-KW"/>
</dbReference>
<dbReference type="SUPFAM" id="SSF88659">
    <property type="entry name" value="Sigma3 and sigma4 domains of RNA polymerase sigma factors"/>
    <property type="match status" value="1"/>
</dbReference>
<keyword evidence="2" id="KW-0805">Transcription regulation</keyword>
<dbReference type="OrthoDB" id="9784984at2"/>
<dbReference type="InterPro" id="IPR013325">
    <property type="entry name" value="RNA_pol_sigma_r2"/>
</dbReference>
<dbReference type="CDD" id="cd06171">
    <property type="entry name" value="Sigma70_r4"/>
    <property type="match status" value="1"/>
</dbReference>
<dbReference type="InterPro" id="IPR039425">
    <property type="entry name" value="RNA_pol_sigma-70-like"/>
</dbReference>
<dbReference type="NCBIfam" id="TIGR02937">
    <property type="entry name" value="sigma70-ECF"/>
    <property type="match status" value="1"/>
</dbReference>
<proteinExistence type="inferred from homology"/>
<dbReference type="Pfam" id="PF08281">
    <property type="entry name" value="Sigma70_r4_2"/>
    <property type="match status" value="1"/>
</dbReference>
<dbReference type="PANTHER" id="PTHR43133:SF60">
    <property type="entry name" value="RNA POLYMERASE SIGMA FACTOR SIGV"/>
    <property type="match status" value="1"/>
</dbReference>
<gene>
    <name evidence="6" type="ORF">EXW74_09140</name>
</gene>
<organism evidence="6 7">
    <name type="scientific">Streptococcus parasuis</name>
    <dbReference type="NCBI Taxonomy" id="1501662"/>
    <lineage>
        <taxon>Bacteria</taxon>
        <taxon>Bacillati</taxon>
        <taxon>Bacillota</taxon>
        <taxon>Bacilli</taxon>
        <taxon>Lactobacillales</taxon>
        <taxon>Streptococcaceae</taxon>
        <taxon>Streptococcus</taxon>
    </lineage>
</organism>
<dbReference type="PANTHER" id="PTHR43133">
    <property type="entry name" value="RNA POLYMERASE ECF-TYPE SIGMA FACTO"/>
    <property type="match status" value="1"/>
</dbReference>
<dbReference type="InterPro" id="IPR013324">
    <property type="entry name" value="RNA_pol_sigma_r3/r4-like"/>
</dbReference>
<dbReference type="SUPFAM" id="SSF88946">
    <property type="entry name" value="Sigma2 domain of RNA polymerase sigma factors"/>
    <property type="match status" value="1"/>
</dbReference>